<sequence>MLGRILDTPTCVRIVVAGIRVAVSIPLISQVCQVRPAVALAGAVLRQVRWRCTCSVTATVSITVNLILCFSPDWRRATGPARRTETVVTSGIPRIGFNLR</sequence>
<accession>A0A2P7B840</accession>
<protein>
    <submittedName>
        <fullName evidence="1">Uncharacterized protein</fullName>
    </submittedName>
</protein>
<organism evidence="1 2">
    <name type="scientific">Phyllobacterium brassicacearum</name>
    <dbReference type="NCBI Taxonomy" id="314235"/>
    <lineage>
        <taxon>Bacteria</taxon>
        <taxon>Pseudomonadati</taxon>
        <taxon>Pseudomonadota</taxon>
        <taxon>Alphaproteobacteria</taxon>
        <taxon>Hyphomicrobiales</taxon>
        <taxon>Phyllobacteriaceae</taxon>
        <taxon>Phyllobacterium</taxon>
    </lineage>
</organism>
<dbReference type="AlphaFoldDB" id="A0A2P7B840"/>
<comment type="caution">
    <text evidence="1">The sequence shown here is derived from an EMBL/GenBank/DDBJ whole genome shotgun (WGS) entry which is preliminary data.</text>
</comment>
<keyword evidence="2" id="KW-1185">Reference proteome</keyword>
<proteinExistence type="predicted"/>
<dbReference type="Proteomes" id="UP000241444">
    <property type="component" value="Unassembled WGS sequence"/>
</dbReference>
<dbReference type="EMBL" id="PGGO01000028">
    <property type="protein sequence ID" value="PSH62633.1"/>
    <property type="molecule type" value="Genomic_DNA"/>
</dbReference>
<reference evidence="2" key="1">
    <citation type="submission" date="2017-11" db="EMBL/GenBank/DDBJ databases">
        <authorList>
            <person name="Kuznetsova I."/>
            <person name="Sazanova A."/>
            <person name="Chirak E."/>
            <person name="Safronova V."/>
            <person name="Willems A."/>
        </authorList>
    </citation>
    <scope>NUCLEOTIDE SEQUENCE [LARGE SCALE GENOMIC DNA]</scope>
    <source>
        <strain evidence="2">STM 196</strain>
    </source>
</reference>
<name>A0A2P7B840_9HYPH</name>
<gene>
    <name evidence="1" type="ORF">CU102_25045</name>
</gene>
<evidence type="ECO:0000313" key="1">
    <source>
        <dbReference type="EMBL" id="PSH62633.1"/>
    </source>
</evidence>
<evidence type="ECO:0000313" key="2">
    <source>
        <dbReference type="Proteomes" id="UP000241444"/>
    </source>
</evidence>